<evidence type="ECO:0000259" key="2">
    <source>
        <dbReference type="PROSITE" id="PS50943"/>
    </source>
</evidence>
<accession>A0A545U1F8</accession>
<dbReference type="SMART" id="SM00530">
    <property type="entry name" value="HTH_XRE"/>
    <property type="match status" value="1"/>
</dbReference>
<dbReference type="SUPFAM" id="SSF47413">
    <property type="entry name" value="lambda repressor-like DNA-binding domains"/>
    <property type="match status" value="1"/>
</dbReference>
<dbReference type="PROSITE" id="PS50943">
    <property type="entry name" value="HTH_CROC1"/>
    <property type="match status" value="1"/>
</dbReference>
<dbReference type="GO" id="GO:0003677">
    <property type="term" value="F:DNA binding"/>
    <property type="evidence" value="ECO:0007669"/>
    <property type="project" value="UniProtKB-KW"/>
</dbReference>
<keyword evidence="4" id="KW-1185">Reference proteome</keyword>
<dbReference type="EMBL" id="VHSH01000001">
    <property type="protein sequence ID" value="TQV83274.1"/>
    <property type="molecule type" value="Genomic_DNA"/>
</dbReference>
<dbReference type="Proteomes" id="UP000315252">
    <property type="component" value="Unassembled WGS sequence"/>
</dbReference>
<dbReference type="Gene3D" id="1.10.260.40">
    <property type="entry name" value="lambda repressor-like DNA-binding domains"/>
    <property type="match status" value="1"/>
</dbReference>
<dbReference type="AlphaFoldDB" id="A0A545U1F8"/>
<keyword evidence="1" id="KW-0238">DNA-binding</keyword>
<gene>
    <name evidence="3" type="ORF">FKG95_01350</name>
</gene>
<proteinExistence type="predicted"/>
<dbReference type="CDD" id="cd00093">
    <property type="entry name" value="HTH_XRE"/>
    <property type="match status" value="1"/>
</dbReference>
<dbReference type="InterPro" id="IPR010982">
    <property type="entry name" value="Lambda_DNA-bd_dom_sf"/>
</dbReference>
<evidence type="ECO:0000256" key="1">
    <source>
        <dbReference type="ARBA" id="ARBA00023125"/>
    </source>
</evidence>
<dbReference type="InterPro" id="IPR014710">
    <property type="entry name" value="RmlC-like_jellyroll"/>
</dbReference>
<dbReference type="Gene3D" id="2.60.120.10">
    <property type="entry name" value="Jelly Rolls"/>
    <property type="match status" value="1"/>
</dbReference>
<comment type="caution">
    <text evidence="3">The sequence shown here is derived from an EMBL/GenBank/DDBJ whole genome shotgun (WGS) entry which is preliminary data.</text>
</comment>
<dbReference type="OrthoDB" id="189170at2"/>
<reference evidence="3 4" key="1">
    <citation type="submission" date="2019-06" db="EMBL/GenBank/DDBJ databases">
        <title>Whole genome sequence for Rhodospirillaceae sp. R148.</title>
        <authorList>
            <person name="Wang G."/>
        </authorList>
    </citation>
    <scope>NUCLEOTIDE SEQUENCE [LARGE SCALE GENOMIC DNA]</scope>
    <source>
        <strain evidence="3 4">R148</strain>
    </source>
</reference>
<dbReference type="GO" id="GO:0003700">
    <property type="term" value="F:DNA-binding transcription factor activity"/>
    <property type="evidence" value="ECO:0007669"/>
    <property type="project" value="TreeGrafter"/>
</dbReference>
<dbReference type="GO" id="GO:0005829">
    <property type="term" value="C:cytosol"/>
    <property type="evidence" value="ECO:0007669"/>
    <property type="project" value="TreeGrafter"/>
</dbReference>
<dbReference type="Pfam" id="PF13560">
    <property type="entry name" value="HTH_31"/>
    <property type="match status" value="1"/>
</dbReference>
<organism evidence="3 4">
    <name type="scientific">Denitrobaculum tricleocarpae</name>
    <dbReference type="NCBI Taxonomy" id="2591009"/>
    <lineage>
        <taxon>Bacteria</taxon>
        <taxon>Pseudomonadati</taxon>
        <taxon>Pseudomonadota</taxon>
        <taxon>Alphaproteobacteria</taxon>
        <taxon>Rhodospirillales</taxon>
        <taxon>Rhodospirillaceae</taxon>
        <taxon>Denitrobaculum</taxon>
    </lineage>
</organism>
<sequence length="187" mass="20455">MTEILDVAELGDRIRSLRLSRGFSLQDLSGQASVSVSMLSAVERGDKVASIQILHQIAQALKTSIDRLIEDEAPPRVILLRRVEQAVVNDGSGWVRRLLSPALPGLEFEMTRTRLEPGVEAGESGLWGRGFRAYLAVEDGALTVILDGRIFHLETGDSASFAGDSRSVFRNDSNATCIYYFCLSSVL</sequence>
<name>A0A545U1F8_9PROT</name>
<dbReference type="SUPFAM" id="SSF51182">
    <property type="entry name" value="RmlC-like cupins"/>
    <property type="match status" value="1"/>
</dbReference>
<protein>
    <submittedName>
        <fullName evidence="3">Helix-turn-helix domain-containing protein</fullName>
    </submittedName>
</protein>
<dbReference type="InterPro" id="IPR001387">
    <property type="entry name" value="Cro/C1-type_HTH"/>
</dbReference>
<dbReference type="InterPro" id="IPR050807">
    <property type="entry name" value="TransReg_Diox_bact_type"/>
</dbReference>
<dbReference type="RefSeq" id="WP_142894402.1">
    <property type="nucleotide sequence ID" value="NZ_ML660052.1"/>
</dbReference>
<dbReference type="InterPro" id="IPR011051">
    <property type="entry name" value="RmlC_Cupin_sf"/>
</dbReference>
<dbReference type="PANTHER" id="PTHR46797">
    <property type="entry name" value="HTH-TYPE TRANSCRIPTIONAL REGULATOR"/>
    <property type="match status" value="1"/>
</dbReference>
<dbReference type="CDD" id="cd02209">
    <property type="entry name" value="cupin_XRE_C"/>
    <property type="match status" value="1"/>
</dbReference>
<dbReference type="PANTHER" id="PTHR46797:SF1">
    <property type="entry name" value="METHYLPHOSPHONATE SYNTHASE"/>
    <property type="match status" value="1"/>
</dbReference>
<evidence type="ECO:0000313" key="3">
    <source>
        <dbReference type="EMBL" id="TQV83274.1"/>
    </source>
</evidence>
<feature type="domain" description="HTH cro/C1-type" evidence="2">
    <location>
        <begin position="14"/>
        <end position="68"/>
    </location>
</feature>
<evidence type="ECO:0000313" key="4">
    <source>
        <dbReference type="Proteomes" id="UP000315252"/>
    </source>
</evidence>